<gene>
    <name evidence="1" type="ORF">AWC19_17410</name>
</gene>
<dbReference type="EMBL" id="LQPJ01000134">
    <property type="protein sequence ID" value="ORW19198.1"/>
    <property type="molecule type" value="Genomic_DNA"/>
</dbReference>
<protein>
    <recommendedName>
        <fullName evidence="3">Methyltransferase</fullName>
    </recommendedName>
</protein>
<dbReference type="Proteomes" id="UP000193529">
    <property type="component" value="Unassembled WGS sequence"/>
</dbReference>
<keyword evidence="2" id="KW-1185">Reference proteome</keyword>
<dbReference type="Pfam" id="PF13578">
    <property type="entry name" value="Methyltransf_24"/>
    <property type="match status" value="1"/>
</dbReference>
<evidence type="ECO:0008006" key="3">
    <source>
        <dbReference type="Google" id="ProtNLM"/>
    </source>
</evidence>
<organism evidence="1 2">
    <name type="scientific">Mycobacterium palustre</name>
    <dbReference type="NCBI Taxonomy" id="153971"/>
    <lineage>
        <taxon>Bacteria</taxon>
        <taxon>Bacillati</taxon>
        <taxon>Actinomycetota</taxon>
        <taxon>Actinomycetes</taxon>
        <taxon>Mycobacteriales</taxon>
        <taxon>Mycobacteriaceae</taxon>
        <taxon>Mycobacterium</taxon>
        <taxon>Mycobacterium simiae complex</taxon>
    </lineage>
</organism>
<dbReference type="Gene3D" id="3.40.50.150">
    <property type="entry name" value="Vaccinia Virus protein VP39"/>
    <property type="match status" value="1"/>
</dbReference>
<accession>A0A1X1Z7D7</accession>
<dbReference type="InterPro" id="IPR029063">
    <property type="entry name" value="SAM-dependent_MTases_sf"/>
</dbReference>
<sequence length="248" mass="28696">MLWRYLNDNRRFSLVKLGLLPDAASHVAEIRAEYAANVARGQFKEKWFDVNIVPWCVTFSKIFDRADPVRILEIGAWEGRATVFLLTYFTHGHVTAVDTWAGMDEYPYTATPDLRDLEARFDGNVAPFSARVAKRKGSSLQVLPQLLDEEQKFDFIYVDGSHFVDDVLVDGITAWRLLKQGGVIIFDDFLSNHYPRWRANPAWAINLFLKYRAGEYDILRVYYQIILRKKVAYDDRPTRPPWGQTDPG</sequence>
<evidence type="ECO:0000313" key="1">
    <source>
        <dbReference type="EMBL" id="ORW19198.1"/>
    </source>
</evidence>
<dbReference type="SUPFAM" id="SSF53335">
    <property type="entry name" value="S-adenosyl-L-methionine-dependent methyltransferases"/>
    <property type="match status" value="1"/>
</dbReference>
<dbReference type="RefSeq" id="WP_245849260.1">
    <property type="nucleotide sequence ID" value="NZ_JACKRZ010000101.1"/>
</dbReference>
<dbReference type="STRING" id="153971.AWC19_17410"/>
<dbReference type="CDD" id="cd02440">
    <property type="entry name" value="AdoMet_MTases"/>
    <property type="match status" value="1"/>
</dbReference>
<evidence type="ECO:0000313" key="2">
    <source>
        <dbReference type="Proteomes" id="UP000193529"/>
    </source>
</evidence>
<dbReference type="AlphaFoldDB" id="A0A1X1Z7D7"/>
<reference evidence="1 2" key="1">
    <citation type="submission" date="2016-01" db="EMBL/GenBank/DDBJ databases">
        <title>The new phylogeny of the genus Mycobacterium.</title>
        <authorList>
            <person name="Tarcisio F."/>
            <person name="Conor M."/>
            <person name="Antonella G."/>
            <person name="Elisabetta G."/>
            <person name="Giulia F.S."/>
            <person name="Sara T."/>
            <person name="Anna F."/>
            <person name="Clotilde B."/>
            <person name="Roberto B."/>
            <person name="Veronica D.S."/>
            <person name="Fabio R."/>
            <person name="Monica P."/>
            <person name="Olivier J."/>
            <person name="Enrico T."/>
            <person name="Nicola S."/>
        </authorList>
    </citation>
    <scope>NUCLEOTIDE SEQUENCE [LARGE SCALE GENOMIC DNA]</scope>
    <source>
        <strain evidence="1 2">DSM 44572</strain>
    </source>
</reference>
<name>A0A1X1Z7D7_9MYCO</name>
<proteinExistence type="predicted"/>
<comment type="caution">
    <text evidence="1">The sequence shown here is derived from an EMBL/GenBank/DDBJ whole genome shotgun (WGS) entry which is preliminary data.</text>
</comment>